<feature type="domain" description="G-protein coupled receptors family 1 profile" evidence="11">
    <location>
        <begin position="47"/>
        <end position="191"/>
    </location>
</feature>
<evidence type="ECO:0000256" key="7">
    <source>
        <dbReference type="ARBA" id="ARBA00023136"/>
    </source>
</evidence>
<feature type="transmembrane region" description="Helical" evidence="10">
    <location>
        <begin position="43"/>
        <end position="66"/>
    </location>
</feature>
<evidence type="ECO:0000256" key="5">
    <source>
        <dbReference type="ARBA" id="ARBA00022989"/>
    </source>
</evidence>
<comment type="subcellular location">
    <subcellularLocation>
        <location evidence="1">Cell membrane</location>
        <topology evidence="1">Multi-pass membrane protein</topology>
    </subcellularLocation>
</comment>
<evidence type="ECO:0000256" key="4">
    <source>
        <dbReference type="ARBA" id="ARBA00022692"/>
    </source>
</evidence>
<keyword evidence="9" id="KW-0807">Transducer</keyword>
<dbReference type="CDD" id="cd00637">
    <property type="entry name" value="7tm_classA_rhodopsin-like"/>
    <property type="match status" value="1"/>
</dbReference>
<dbReference type="PROSITE" id="PS50262">
    <property type="entry name" value="G_PROTEIN_RECEP_F1_2"/>
    <property type="match status" value="1"/>
</dbReference>
<keyword evidence="3" id="KW-1003">Cell membrane</keyword>
<keyword evidence="6" id="KW-0297">G-protein coupled receptor</keyword>
<keyword evidence="4 10" id="KW-0812">Transmembrane</keyword>
<evidence type="ECO:0000256" key="3">
    <source>
        <dbReference type="ARBA" id="ARBA00022475"/>
    </source>
</evidence>
<evidence type="ECO:0000256" key="8">
    <source>
        <dbReference type="ARBA" id="ARBA00023170"/>
    </source>
</evidence>
<evidence type="ECO:0000256" key="1">
    <source>
        <dbReference type="ARBA" id="ARBA00004651"/>
    </source>
</evidence>
<dbReference type="PRINTS" id="PR00237">
    <property type="entry name" value="GPCRRHODOPSN"/>
</dbReference>
<evidence type="ECO:0000256" key="6">
    <source>
        <dbReference type="ARBA" id="ARBA00023040"/>
    </source>
</evidence>
<keyword evidence="7 10" id="KW-0472">Membrane</keyword>
<feature type="transmembrane region" description="Helical" evidence="10">
    <location>
        <begin position="144"/>
        <end position="166"/>
    </location>
</feature>
<gene>
    <name evidence="12" type="ORF">NTJ_14272</name>
</gene>
<accession>A0ABN7BE56</accession>
<dbReference type="EMBL" id="AP028921">
    <property type="protein sequence ID" value="BET01461.1"/>
    <property type="molecule type" value="Genomic_DNA"/>
</dbReference>
<dbReference type="PANTHER" id="PTHR24229">
    <property type="entry name" value="NEUROPEPTIDES RECEPTOR"/>
    <property type="match status" value="1"/>
</dbReference>
<evidence type="ECO:0000256" key="2">
    <source>
        <dbReference type="ARBA" id="ARBA00010663"/>
    </source>
</evidence>
<feature type="transmembrane region" description="Helical" evidence="10">
    <location>
        <begin position="78"/>
        <end position="100"/>
    </location>
</feature>
<evidence type="ECO:0000313" key="13">
    <source>
        <dbReference type="Proteomes" id="UP001307889"/>
    </source>
</evidence>
<keyword evidence="13" id="KW-1185">Reference proteome</keyword>
<proteinExistence type="inferred from homology"/>
<keyword evidence="8 12" id="KW-0675">Receptor</keyword>
<evidence type="ECO:0000259" key="11">
    <source>
        <dbReference type="PROSITE" id="PS50262"/>
    </source>
</evidence>
<name>A0ABN7BE56_9HEMI</name>
<sequence>MFESSWNSSYRRGFDGKLTQADTYYFTFYSEFGERRFESFVEAIFLGATLVASLLTNLSLAIPLLGAKTRSVTNHYELNLALADVLFALGVPAVLAVRRAEVAVGDAFCRTLPYSQLVCGFTVLWSLTLISIERYRCLTLDPRLAISASCAFQVNIFIRAFALLLFSPTLFWFRYEADLQVCTLMFPRAGI</sequence>
<comment type="similarity">
    <text evidence="2">Belongs to the G-protein coupled receptor 1 family.</text>
</comment>
<evidence type="ECO:0000313" key="12">
    <source>
        <dbReference type="EMBL" id="BET01461.1"/>
    </source>
</evidence>
<evidence type="ECO:0000256" key="10">
    <source>
        <dbReference type="SAM" id="Phobius"/>
    </source>
</evidence>
<dbReference type="InterPro" id="IPR000276">
    <property type="entry name" value="GPCR_Rhodpsn"/>
</dbReference>
<reference evidence="12 13" key="1">
    <citation type="submission" date="2023-09" db="EMBL/GenBank/DDBJ databases">
        <title>Nesidiocoris tenuis whole genome shotgun sequence.</title>
        <authorList>
            <person name="Shibata T."/>
            <person name="Shimoda M."/>
            <person name="Kobayashi T."/>
            <person name="Uehara T."/>
        </authorList>
    </citation>
    <scope>NUCLEOTIDE SEQUENCE [LARGE SCALE GENOMIC DNA]</scope>
    <source>
        <strain evidence="12 13">Japan</strain>
    </source>
</reference>
<dbReference type="Pfam" id="PF00001">
    <property type="entry name" value="7tm_1"/>
    <property type="match status" value="1"/>
</dbReference>
<dbReference type="SUPFAM" id="SSF81321">
    <property type="entry name" value="Family A G protein-coupled receptor-like"/>
    <property type="match status" value="1"/>
</dbReference>
<organism evidence="12 13">
    <name type="scientific">Nesidiocoris tenuis</name>
    <dbReference type="NCBI Taxonomy" id="355587"/>
    <lineage>
        <taxon>Eukaryota</taxon>
        <taxon>Metazoa</taxon>
        <taxon>Ecdysozoa</taxon>
        <taxon>Arthropoda</taxon>
        <taxon>Hexapoda</taxon>
        <taxon>Insecta</taxon>
        <taxon>Pterygota</taxon>
        <taxon>Neoptera</taxon>
        <taxon>Paraneoptera</taxon>
        <taxon>Hemiptera</taxon>
        <taxon>Heteroptera</taxon>
        <taxon>Panheteroptera</taxon>
        <taxon>Cimicomorpha</taxon>
        <taxon>Miridae</taxon>
        <taxon>Dicyphina</taxon>
        <taxon>Nesidiocoris</taxon>
    </lineage>
</organism>
<dbReference type="PANTHER" id="PTHR24229:SF40">
    <property type="entry name" value="ALLATOSTATIN C RECEPTOR 1-RELATED"/>
    <property type="match status" value="1"/>
</dbReference>
<keyword evidence="5 10" id="KW-1133">Transmembrane helix</keyword>
<dbReference type="Proteomes" id="UP001307889">
    <property type="component" value="Chromosome 13"/>
</dbReference>
<feature type="transmembrane region" description="Helical" evidence="10">
    <location>
        <begin position="112"/>
        <end position="132"/>
    </location>
</feature>
<evidence type="ECO:0000256" key="9">
    <source>
        <dbReference type="ARBA" id="ARBA00023224"/>
    </source>
</evidence>
<protein>
    <submittedName>
        <fullName evidence="12">Omega-3 fatty acid receptor 1</fullName>
    </submittedName>
</protein>
<dbReference type="Gene3D" id="1.20.1070.10">
    <property type="entry name" value="Rhodopsin 7-helix transmembrane proteins"/>
    <property type="match status" value="1"/>
</dbReference>
<dbReference type="InterPro" id="IPR017452">
    <property type="entry name" value="GPCR_Rhodpsn_7TM"/>
</dbReference>